<feature type="transmembrane region" description="Helical" evidence="6">
    <location>
        <begin position="82"/>
        <end position="103"/>
    </location>
</feature>
<feature type="transmembrane region" description="Helical" evidence="6">
    <location>
        <begin position="287"/>
        <end position="310"/>
    </location>
</feature>
<evidence type="ECO:0000313" key="8">
    <source>
        <dbReference type="EMBL" id="MFC5293009.1"/>
    </source>
</evidence>
<dbReference type="RefSeq" id="WP_260348549.1">
    <property type="nucleotide sequence ID" value="NZ_JAOAOS010000006.1"/>
</dbReference>
<evidence type="ECO:0000256" key="4">
    <source>
        <dbReference type="ARBA" id="ARBA00022989"/>
    </source>
</evidence>
<keyword evidence="5 6" id="KW-0472">Membrane</keyword>
<comment type="subcellular location">
    <subcellularLocation>
        <location evidence="1">Membrane</location>
        <topology evidence="1">Multi-pass membrane protein</topology>
    </subcellularLocation>
</comment>
<dbReference type="EMBL" id="JBHSLI010000003">
    <property type="protein sequence ID" value="MFC5293009.1"/>
    <property type="molecule type" value="Genomic_DNA"/>
</dbReference>
<feature type="transmembrane region" description="Helical" evidence="6">
    <location>
        <begin position="139"/>
        <end position="156"/>
    </location>
</feature>
<evidence type="ECO:0000256" key="3">
    <source>
        <dbReference type="ARBA" id="ARBA00022692"/>
    </source>
</evidence>
<protein>
    <submittedName>
        <fullName evidence="8">DMT family transporter</fullName>
    </submittedName>
</protein>
<feature type="domain" description="EamA" evidence="7">
    <location>
        <begin position="20"/>
        <end position="153"/>
    </location>
</feature>
<sequence length="320" mass="34536">MAEPVRAERTRQASVPALAAYLVAVLPPLFWSGNFLVARLMRGEIPPIQMSFWRWLLALAILLPFIVAPVRRDWSRIRSQLAFLALLGAIGVTAFNCFVYVALHYTTVVNAALVNSLLPVVTIAIARVLLGQLVTPRRALGILMSLAGAALVIARGDPSALARLTIGRGEVLVFAGMSFWALYTVLIRWRPPGLKPLSLLGSTTAFGVLFHLPFMLFEVNTVGAFVPTSSTLPALIYFAIFPSILAYIFWNRSVAVLGPATTGMFMHFLPLFSAGLASVFLGETLAWYHPVAFVVIVAGVTLVTTQASPLGGTATSGDRK</sequence>
<evidence type="ECO:0000256" key="5">
    <source>
        <dbReference type="ARBA" id="ARBA00023136"/>
    </source>
</evidence>
<evidence type="ECO:0000256" key="6">
    <source>
        <dbReference type="SAM" id="Phobius"/>
    </source>
</evidence>
<dbReference type="Proteomes" id="UP001595976">
    <property type="component" value="Unassembled WGS sequence"/>
</dbReference>
<feature type="transmembrane region" description="Helical" evidence="6">
    <location>
        <begin position="52"/>
        <end position="70"/>
    </location>
</feature>
<name>A0ABW0F468_9HYPH</name>
<feature type="domain" description="EamA" evidence="7">
    <location>
        <begin position="168"/>
        <end position="304"/>
    </location>
</feature>
<feature type="transmembrane region" description="Helical" evidence="6">
    <location>
        <begin position="262"/>
        <end position="281"/>
    </location>
</feature>
<organism evidence="8 9">
    <name type="scientific">Bosea minatitlanensis</name>
    <dbReference type="NCBI Taxonomy" id="128782"/>
    <lineage>
        <taxon>Bacteria</taxon>
        <taxon>Pseudomonadati</taxon>
        <taxon>Pseudomonadota</taxon>
        <taxon>Alphaproteobacteria</taxon>
        <taxon>Hyphomicrobiales</taxon>
        <taxon>Boseaceae</taxon>
        <taxon>Bosea</taxon>
    </lineage>
</organism>
<dbReference type="Pfam" id="PF00892">
    <property type="entry name" value="EamA"/>
    <property type="match status" value="2"/>
</dbReference>
<feature type="transmembrane region" description="Helical" evidence="6">
    <location>
        <begin position="109"/>
        <end position="130"/>
    </location>
</feature>
<feature type="transmembrane region" description="Helical" evidence="6">
    <location>
        <begin position="12"/>
        <end position="32"/>
    </location>
</feature>
<dbReference type="PANTHER" id="PTHR32322">
    <property type="entry name" value="INNER MEMBRANE TRANSPORTER"/>
    <property type="match status" value="1"/>
</dbReference>
<dbReference type="InterPro" id="IPR050638">
    <property type="entry name" value="AA-Vitamin_Transporters"/>
</dbReference>
<proteinExistence type="inferred from homology"/>
<evidence type="ECO:0000256" key="1">
    <source>
        <dbReference type="ARBA" id="ARBA00004141"/>
    </source>
</evidence>
<keyword evidence="3 6" id="KW-0812">Transmembrane</keyword>
<evidence type="ECO:0000259" key="7">
    <source>
        <dbReference type="Pfam" id="PF00892"/>
    </source>
</evidence>
<feature type="transmembrane region" description="Helical" evidence="6">
    <location>
        <begin position="171"/>
        <end position="189"/>
    </location>
</feature>
<dbReference type="InterPro" id="IPR000620">
    <property type="entry name" value="EamA_dom"/>
</dbReference>
<dbReference type="InterPro" id="IPR037185">
    <property type="entry name" value="EmrE-like"/>
</dbReference>
<dbReference type="PANTHER" id="PTHR32322:SF2">
    <property type="entry name" value="EAMA DOMAIN-CONTAINING PROTEIN"/>
    <property type="match status" value="1"/>
</dbReference>
<feature type="transmembrane region" description="Helical" evidence="6">
    <location>
        <begin position="234"/>
        <end position="250"/>
    </location>
</feature>
<comment type="similarity">
    <text evidence="2">Belongs to the EamA transporter family.</text>
</comment>
<feature type="transmembrane region" description="Helical" evidence="6">
    <location>
        <begin position="196"/>
        <end position="214"/>
    </location>
</feature>
<dbReference type="SUPFAM" id="SSF103481">
    <property type="entry name" value="Multidrug resistance efflux transporter EmrE"/>
    <property type="match status" value="2"/>
</dbReference>
<gene>
    <name evidence="8" type="ORF">ACFPK2_08395</name>
</gene>
<reference evidence="9" key="1">
    <citation type="journal article" date="2019" name="Int. J. Syst. Evol. Microbiol.">
        <title>The Global Catalogue of Microorganisms (GCM) 10K type strain sequencing project: providing services to taxonomists for standard genome sequencing and annotation.</title>
        <authorList>
            <consortium name="The Broad Institute Genomics Platform"/>
            <consortium name="The Broad Institute Genome Sequencing Center for Infectious Disease"/>
            <person name="Wu L."/>
            <person name="Ma J."/>
        </authorList>
    </citation>
    <scope>NUCLEOTIDE SEQUENCE [LARGE SCALE GENOMIC DNA]</scope>
    <source>
        <strain evidence="9">CGMCC 1.15643</strain>
    </source>
</reference>
<evidence type="ECO:0000313" key="9">
    <source>
        <dbReference type="Proteomes" id="UP001595976"/>
    </source>
</evidence>
<keyword evidence="9" id="KW-1185">Reference proteome</keyword>
<evidence type="ECO:0000256" key="2">
    <source>
        <dbReference type="ARBA" id="ARBA00007362"/>
    </source>
</evidence>
<accession>A0ABW0F468</accession>
<comment type="caution">
    <text evidence="8">The sequence shown here is derived from an EMBL/GenBank/DDBJ whole genome shotgun (WGS) entry which is preliminary data.</text>
</comment>
<keyword evidence="4 6" id="KW-1133">Transmembrane helix</keyword>